<gene>
    <name evidence="4" type="ORF">KM029_23270</name>
</gene>
<sequence>MTIKDTNRSSVLSNQMDELYLNAFQSKYITKEALEGNERLHFFDVEDEIDYKIQINHVRSKYSKEMAGVKKPQLPSGAKCPICIENVGSKGKENLQHIPIELGTTPFFLQLTPFPLYHHHFVLISEEHKPMEVSSESFKNQLNFLDMLPTYTVCSNSDREWAGASILSHLHYQVFKKLALPIFNTKAKAQFIQNQVTYTLCNYPLTVIKLEGKDRILIEIALQTVLSKWRGTNNENTFNTAMRRLNNEYQVYLVFRNPAFRTPENLLKYKYEGVGVIEACGEGILPTPEGENAQELNEAIKKEGKHIIKGILEGLNPLSEGAALAFFNQLKGE</sequence>
<dbReference type="PANTHER" id="PTHR39191:SF1">
    <property type="entry name" value="DUF4922 DOMAIN-CONTAINING PROTEIN"/>
    <property type="match status" value="1"/>
</dbReference>
<name>A0ABX8H293_9BACT</name>
<dbReference type="RefSeq" id="WP_144076204.1">
    <property type="nucleotide sequence ID" value="NZ_CP076129.1"/>
</dbReference>
<keyword evidence="5" id="KW-1185">Reference proteome</keyword>
<evidence type="ECO:0000313" key="4">
    <source>
        <dbReference type="EMBL" id="QWG09531.1"/>
    </source>
</evidence>
<evidence type="ECO:0000259" key="3">
    <source>
        <dbReference type="Pfam" id="PF16269"/>
    </source>
</evidence>
<evidence type="ECO:0000256" key="2">
    <source>
        <dbReference type="ARBA" id="ARBA00005007"/>
    </source>
</evidence>
<comment type="pathway">
    <text evidence="2">Carbohydrate metabolism.</text>
</comment>
<comment type="catalytic activity">
    <reaction evidence="1">
        <text>alpha-D-galactose 1-phosphate + UDP-alpha-D-glucose = alpha-D-glucose 1-phosphate + UDP-alpha-D-galactose</text>
        <dbReference type="Rhea" id="RHEA:13989"/>
        <dbReference type="ChEBI" id="CHEBI:58336"/>
        <dbReference type="ChEBI" id="CHEBI:58601"/>
        <dbReference type="ChEBI" id="CHEBI:58885"/>
        <dbReference type="ChEBI" id="CHEBI:66914"/>
        <dbReference type="EC" id="2.7.7.12"/>
    </reaction>
</comment>
<dbReference type="Proteomes" id="UP000682802">
    <property type="component" value="Chromosome 2"/>
</dbReference>
<reference evidence="4 5" key="1">
    <citation type="submission" date="2021-05" db="EMBL/GenBank/DDBJ databases">
        <title>Comparative genomic studies on the polysaccharide-degrading batcterial strains of the Flammeovirga genus.</title>
        <authorList>
            <person name="Zewei F."/>
            <person name="Zheng Z."/>
            <person name="Yu L."/>
            <person name="Ruyue G."/>
            <person name="Yanhong M."/>
            <person name="Yuanyuan C."/>
            <person name="Jingyan G."/>
            <person name="Wenjun H."/>
        </authorList>
    </citation>
    <scope>NUCLEOTIDE SEQUENCE [LARGE SCALE GENOMIC DNA]</scope>
    <source>
        <strain evidence="4 5">YS10</strain>
    </source>
</reference>
<dbReference type="PANTHER" id="PTHR39191">
    <property type="entry name" value="GALACTOSE-1-PHOSPHATE URIDYLYLTRANSFERASE"/>
    <property type="match status" value="1"/>
</dbReference>
<feature type="domain" description="DUF4922" evidence="3">
    <location>
        <begin position="48"/>
        <end position="174"/>
    </location>
</feature>
<organism evidence="4 5">
    <name type="scientific">Flammeovirga kamogawensis</name>
    <dbReference type="NCBI Taxonomy" id="373891"/>
    <lineage>
        <taxon>Bacteria</taxon>
        <taxon>Pseudomonadati</taxon>
        <taxon>Bacteroidota</taxon>
        <taxon>Cytophagia</taxon>
        <taxon>Cytophagales</taxon>
        <taxon>Flammeovirgaceae</taxon>
        <taxon>Flammeovirga</taxon>
    </lineage>
</organism>
<dbReference type="EMBL" id="CP076129">
    <property type="protein sequence ID" value="QWG09531.1"/>
    <property type="molecule type" value="Genomic_DNA"/>
</dbReference>
<dbReference type="Pfam" id="PF16269">
    <property type="entry name" value="DUF4922"/>
    <property type="match status" value="1"/>
</dbReference>
<proteinExistence type="predicted"/>
<protein>
    <recommendedName>
        <fullName evidence="3">DUF4922 domain-containing protein</fullName>
    </recommendedName>
</protein>
<accession>A0ABX8H293</accession>
<evidence type="ECO:0000256" key="1">
    <source>
        <dbReference type="ARBA" id="ARBA00001107"/>
    </source>
</evidence>
<dbReference type="InterPro" id="IPR000766">
    <property type="entry name" value="GalP_uridyl_Trfase_II"/>
</dbReference>
<dbReference type="InterPro" id="IPR046320">
    <property type="entry name" value="DUF4922"/>
</dbReference>
<evidence type="ECO:0000313" key="5">
    <source>
        <dbReference type="Proteomes" id="UP000682802"/>
    </source>
</evidence>